<dbReference type="EMBL" id="HBUE01135101">
    <property type="protein sequence ID" value="CAG6498331.1"/>
    <property type="molecule type" value="Transcribed_RNA"/>
</dbReference>
<organism evidence="1">
    <name type="scientific">Culex pipiens</name>
    <name type="common">House mosquito</name>
    <dbReference type="NCBI Taxonomy" id="7175"/>
    <lineage>
        <taxon>Eukaryota</taxon>
        <taxon>Metazoa</taxon>
        <taxon>Ecdysozoa</taxon>
        <taxon>Arthropoda</taxon>
        <taxon>Hexapoda</taxon>
        <taxon>Insecta</taxon>
        <taxon>Pterygota</taxon>
        <taxon>Neoptera</taxon>
        <taxon>Endopterygota</taxon>
        <taxon>Diptera</taxon>
        <taxon>Nematocera</taxon>
        <taxon>Culicoidea</taxon>
        <taxon>Culicidae</taxon>
        <taxon>Culicinae</taxon>
        <taxon>Culicini</taxon>
        <taxon>Culex</taxon>
        <taxon>Culex</taxon>
    </lineage>
</organism>
<protein>
    <submittedName>
        <fullName evidence="1">(northern house mosquito) hypothetical protein</fullName>
    </submittedName>
</protein>
<sequence>MHPLRTLCYRYPPLKSTHVATCASFIYCAPNQIVLVVAGHEPGELEQSESFFFVFLRHDFHRLLCGFRRERKRTRRAERWIVSICQFPEAFWQTPGNSLLVDVM</sequence>
<evidence type="ECO:0000313" key="1">
    <source>
        <dbReference type="EMBL" id="CAG6498331.1"/>
    </source>
</evidence>
<dbReference type="AlphaFoldDB" id="A0A8D8CRN9"/>
<reference evidence="1" key="1">
    <citation type="submission" date="2021-05" db="EMBL/GenBank/DDBJ databases">
        <authorList>
            <person name="Alioto T."/>
            <person name="Alioto T."/>
            <person name="Gomez Garrido J."/>
        </authorList>
    </citation>
    <scope>NUCLEOTIDE SEQUENCE</scope>
</reference>
<proteinExistence type="predicted"/>
<accession>A0A8D8CRN9</accession>
<name>A0A8D8CRN9_CULPI</name>